<dbReference type="AlphaFoldDB" id="A0A143BF93"/>
<accession>A0A143BF93</accession>
<gene>
    <name evidence="2" type="ORF">GEMMAAP_00070</name>
</gene>
<dbReference type="eggNOG" id="ENOG503462V">
    <property type="taxonomic scope" value="Bacteria"/>
</dbReference>
<keyword evidence="1" id="KW-0732">Signal</keyword>
<dbReference type="Proteomes" id="UP000076404">
    <property type="component" value="Chromosome"/>
</dbReference>
<proteinExistence type="predicted"/>
<reference evidence="2 3" key="2">
    <citation type="journal article" date="2016" name="Environ. Microbiol. Rep.">
        <title>Metagenomic evidence for the presence of phototrophic Gemmatimonadetes bacteria in diverse environments.</title>
        <authorList>
            <person name="Zeng Y."/>
            <person name="Baumbach J."/>
            <person name="Barbosa E.G."/>
            <person name="Azevedo V."/>
            <person name="Zhang C."/>
            <person name="Koblizek M."/>
        </authorList>
    </citation>
    <scope>NUCLEOTIDE SEQUENCE [LARGE SCALE GENOMIC DNA]</scope>
    <source>
        <strain evidence="2 3">AP64</strain>
    </source>
</reference>
<dbReference type="KEGG" id="gph:GEMMAAP_00070"/>
<evidence type="ECO:0008006" key="4">
    <source>
        <dbReference type="Google" id="ProtNLM"/>
    </source>
</evidence>
<feature type="chain" id="PRO_5007506695" description="Lipoprotein" evidence="1">
    <location>
        <begin position="25"/>
        <end position="316"/>
    </location>
</feature>
<dbReference type="EMBL" id="CP011454">
    <property type="protein sequence ID" value="AMW03676.1"/>
    <property type="molecule type" value="Genomic_DNA"/>
</dbReference>
<evidence type="ECO:0000313" key="3">
    <source>
        <dbReference type="Proteomes" id="UP000076404"/>
    </source>
</evidence>
<evidence type="ECO:0000313" key="2">
    <source>
        <dbReference type="EMBL" id="AMW03676.1"/>
    </source>
</evidence>
<dbReference type="STRING" id="1379270.GEMMAAP_00070"/>
<feature type="signal peptide" evidence="1">
    <location>
        <begin position="1"/>
        <end position="24"/>
    </location>
</feature>
<evidence type="ECO:0000256" key="1">
    <source>
        <dbReference type="SAM" id="SignalP"/>
    </source>
</evidence>
<name>A0A143BF93_9BACT</name>
<reference evidence="2 3" key="1">
    <citation type="journal article" date="2014" name="Proc. Natl. Acad. Sci. U.S.A.">
        <title>Functional type 2 photosynthetic reaction centers found in the rare bacterial phylum Gemmatimonadetes.</title>
        <authorList>
            <person name="Zeng Y."/>
            <person name="Feng F."/>
            <person name="Medova H."/>
            <person name="Dean J."/>
            <person name="Koblizek M."/>
        </authorList>
    </citation>
    <scope>NUCLEOTIDE SEQUENCE [LARGE SCALE GENOMIC DNA]</scope>
    <source>
        <strain evidence="2 3">AP64</strain>
    </source>
</reference>
<protein>
    <recommendedName>
        <fullName evidence="4">Lipoprotein</fullName>
    </recommendedName>
</protein>
<keyword evidence="3" id="KW-1185">Reference proteome</keyword>
<sequence>MSRLRAVRLAPILMLFACDRPAPAVSDDSVRAVADSSGMDSTRLPDTPNGWEADAGPFVVLPTVDGGLLAGSLLRPDATDSTVADTTGVGALLGDGRLDLFSRAGKVAVVRMSVETSRGEDAGCSAWPVARFGVDAGVTLGPWTAAFAAGRVVAMPLDSIEGLASRDSMQLAANLTRLASRLPDDTSATFRGLPFVVLRAWRAREGDSASAGGFVVTTLARRVNQEDNPVEERLVLVIDAQGADATTWRVGWHERASGREEELVVAEPLLAYRITGASEPRLLFGRDDGVALSAAVLSRRGGVWRVLWESAIAGCN</sequence>
<organism evidence="2 3">
    <name type="scientific">Gemmatimonas phototrophica</name>
    <dbReference type="NCBI Taxonomy" id="1379270"/>
    <lineage>
        <taxon>Bacteria</taxon>
        <taxon>Pseudomonadati</taxon>
        <taxon>Gemmatimonadota</taxon>
        <taxon>Gemmatimonadia</taxon>
        <taxon>Gemmatimonadales</taxon>
        <taxon>Gemmatimonadaceae</taxon>
        <taxon>Gemmatimonas</taxon>
    </lineage>
</organism>